<dbReference type="Gene3D" id="3.40.50.150">
    <property type="entry name" value="Vaccinia Virus protein VP39"/>
    <property type="match status" value="1"/>
</dbReference>
<evidence type="ECO:0000313" key="1">
    <source>
        <dbReference type="EMBL" id="KAL0486697.1"/>
    </source>
</evidence>
<proteinExistence type="predicted"/>
<reference evidence="1 2" key="1">
    <citation type="submission" date="2024-03" db="EMBL/GenBank/DDBJ databases">
        <title>The Acrasis kona genome and developmental transcriptomes reveal deep origins of eukaryotic multicellular pathways.</title>
        <authorList>
            <person name="Sheikh S."/>
            <person name="Fu C.-J."/>
            <person name="Brown M.W."/>
            <person name="Baldauf S.L."/>
        </authorList>
    </citation>
    <scope>NUCLEOTIDE SEQUENCE [LARGE SCALE GENOMIC DNA]</scope>
    <source>
        <strain evidence="1 2">ATCC MYA-3509</strain>
    </source>
</reference>
<dbReference type="AlphaFoldDB" id="A0AAW2ZDJ6"/>
<sequence>MQRPKADNFTAISRTYNQVTGGATRDVGKFILSIAPKIDKSSHILDNACGTGIVSEEIRSIHKEAPIQAIDFSSGMIEVVRGLSEENNWESFDAKEMNGQELEFPDETFTHSISNFGIFMFPDSRKGLSEARRTLKTGGWIVVTSWSLVGWYQPLYAAFNRFKPNCNLFIPPKFPLWNTKQVAFNTLSEAGFKNVETLEYNTFAKQKNIETHVTLMTSSLKKQLMKDWPLTDISEFEAILRDEFEKVVEVDEEGNYAIKMNSLVSHGIK</sequence>
<protein>
    <submittedName>
        <fullName evidence="1">Methyltransferase</fullName>
    </submittedName>
</protein>
<organism evidence="1 2">
    <name type="scientific">Acrasis kona</name>
    <dbReference type="NCBI Taxonomy" id="1008807"/>
    <lineage>
        <taxon>Eukaryota</taxon>
        <taxon>Discoba</taxon>
        <taxon>Heterolobosea</taxon>
        <taxon>Tetramitia</taxon>
        <taxon>Eutetramitia</taxon>
        <taxon>Acrasidae</taxon>
        <taxon>Acrasis</taxon>
    </lineage>
</organism>
<name>A0AAW2ZDJ6_9EUKA</name>
<dbReference type="CDD" id="cd02440">
    <property type="entry name" value="AdoMet_MTases"/>
    <property type="match status" value="1"/>
</dbReference>
<evidence type="ECO:0000313" key="2">
    <source>
        <dbReference type="Proteomes" id="UP001431209"/>
    </source>
</evidence>
<keyword evidence="1" id="KW-0489">Methyltransferase</keyword>
<gene>
    <name evidence="1" type="ORF">AKO1_001619</name>
</gene>
<comment type="caution">
    <text evidence="1">The sequence shown here is derived from an EMBL/GenBank/DDBJ whole genome shotgun (WGS) entry which is preliminary data.</text>
</comment>
<dbReference type="Pfam" id="PF01209">
    <property type="entry name" value="Ubie_methyltran"/>
    <property type="match status" value="1"/>
</dbReference>
<accession>A0AAW2ZDJ6</accession>
<dbReference type="PANTHER" id="PTHR43591:SF24">
    <property type="entry name" value="2-METHOXY-6-POLYPRENYL-1,4-BENZOQUINOL METHYLASE, MITOCHONDRIAL"/>
    <property type="match status" value="1"/>
</dbReference>
<dbReference type="GO" id="GO:0032259">
    <property type="term" value="P:methylation"/>
    <property type="evidence" value="ECO:0007669"/>
    <property type="project" value="UniProtKB-KW"/>
</dbReference>
<dbReference type="Proteomes" id="UP001431209">
    <property type="component" value="Unassembled WGS sequence"/>
</dbReference>
<dbReference type="SUPFAM" id="SSF53335">
    <property type="entry name" value="S-adenosyl-L-methionine-dependent methyltransferases"/>
    <property type="match status" value="1"/>
</dbReference>
<dbReference type="GO" id="GO:0008168">
    <property type="term" value="F:methyltransferase activity"/>
    <property type="evidence" value="ECO:0007669"/>
    <property type="project" value="UniProtKB-KW"/>
</dbReference>
<dbReference type="InterPro" id="IPR029063">
    <property type="entry name" value="SAM-dependent_MTases_sf"/>
</dbReference>
<dbReference type="EMBL" id="JAOPGA020001259">
    <property type="protein sequence ID" value="KAL0486697.1"/>
    <property type="molecule type" value="Genomic_DNA"/>
</dbReference>
<keyword evidence="2" id="KW-1185">Reference proteome</keyword>
<keyword evidence="1" id="KW-0808">Transferase</keyword>
<dbReference type="PANTHER" id="PTHR43591">
    <property type="entry name" value="METHYLTRANSFERASE"/>
    <property type="match status" value="1"/>
</dbReference>